<name>A0ABQ8J839_DERPT</name>
<evidence type="ECO:0000313" key="2">
    <source>
        <dbReference type="Proteomes" id="UP000887458"/>
    </source>
</evidence>
<protein>
    <submittedName>
        <fullName evidence="1">Uncharacterized protein</fullName>
    </submittedName>
</protein>
<organism evidence="1 2">
    <name type="scientific">Dermatophagoides pteronyssinus</name>
    <name type="common">European house dust mite</name>
    <dbReference type="NCBI Taxonomy" id="6956"/>
    <lineage>
        <taxon>Eukaryota</taxon>
        <taxon>Metazoa</taxon>
        <taxon>Ecdysozoa</taxon>
        <taxon>Arthropoda</taxon>
        <taxon>Chelicerata</taxon>
        <taxon>Arachnida</taxon>
        <taxon>Acari</taxon>
        <taxon>Acariformes</taxon>
        <taxon>Sarcoptiformes</taxon>
        <taxon>Astigmata</taxon>
        <taxon>Psoroptidia</taxon>
        <taxon>Analgoidea</taxon>
        <taxon>Pyroglyphidae</taxon>
        <taxon>Dermatophagoidinae</taxon>
        <taxon>Dermatophagoides</taxon>
    </lineage>
</organism>
<comment type="caution">
    <text evidence="1">The sequence shown here is derived from an EMBL/GenBank/DDBJ whole genome shotgun (WGS) entry which is preliminary data.</text>
</comment>
<dbReference type="EMBL" id="NJHN03000062">
    <property type="protein sequence ID" value="KAH9418713.1"/>
    <property type="molecule type" value="Genomic_DNA"/>
</dbReference>
<proteinExistence type="predicted"/>
<reference evidence="1 2" key="2">
    <citation type="journal article" date="2022" name="Mol. Biol. Evol.">
        <title>Comparative Genomics Reveals Insights into the Divergent Evolution of Astigmatic Mites and Household Pest Adaptations.</title>
        <authorList>
            <person name="Xiong Q."/>
            <person name="Wan A.T."/>
            <person name="Liu X."/>
            <person name="Fung C.S."/>
            <person name="Xiao X."/>
            <person name="Malainual N."/>
            <person name="Hou J."/>
            <person name="Wang L."/>
            <person name="Wang M."/>
            <person name="Yang K.Y."/>
            <person name="Cui Y."/>
            <person name="Leung E.L."/>
            <person name="Nong W."/>
            <person name="Shin S.K."/>
            <person name="Au S.W."/>
            <person name="Jeong K.Y."/>
            <person name="Chew F.T."/>
            <person name="Hui J.H."/>
            <person name="Leung T.F."/>
            <person name="Tungtrongchitr A."/>
            <person name="Zhong N."/>
            <person name="Liu Z."/>
            <person name="Tsui S.K."/>
        </authorList>
    </citation>
    <scope>NUCLEOTIDE SEQUENCE [LARGE SCALE GENOMIC DNA]</scope>
    <source>
        <strain evidence="1">Derp</strain>
    </source>
</reference>
<reference evidence="1 2" key="1">
    <citation type="journal article" date="2018" name="J. Allergy Clin. Immunol.">
        <title>High-quality assembly of Dermatophagoides pteronyssinus genome and transcriptome reveals a wide range of novel allergens.</title>
        <authorList>
            <person name="Liu X.Y."/>
            <person name="Yang K.Y."/>
            <person name="Wang M.Q."/>
            <person name="Kwok J.S."/>
            <person name="Zeng X."/>
            <person name="Yang Z."/>
            <person name="Xiao X.J."/>
            <person name="Lau C.P."/>
            <person name="Li Y."/>
            <person name="Huang Z.M."/>
            <person name="Ba J.G."/>
            <person name="Yim A.K."/>
            <person name="Ouyang C.Y."/>
            <person name="Ngai S.M."/>
            <person name="Chan T.F."/>
            <person name="Leung E.L."/>
            <person name="Liu L."/>
            <person name="Liu Z.G."/>
            <person name="Tsui S.K."/>
        </authorList>
    </citation>
    <scope>NUCLEOTIDE SEQUENCE [LARGE SCALE GENOMIC DNA]</scope>
    <source>
        <strain evidence="1">Derp</strain>
    </source>
</reference>
<evidence type="ECO:0000313" key="1">
    <source>
        <dbReference type="EMBL" id="KAH9418713.1"/>
    </source>
</evidence>
<keyword evidence="2" id="KW-1185">Reference proteome</keyword>
<dbReference type="Proteomes" id="UP000887458">
    <property type="component" value="Unassembled WGS sequence"/>
</dbReference>
<gene>
    <name evidence="1" type="ORF">DERP_004039</name>
</gene>
<sequence length="67" mass="7520">MSMGNELLGDINLLKSMRDDSGAIDSADVLFFKKNCSSLSPPYHHDHKDTSQTNNIDDIQFFVTESK</sequence>
<accession>A0ABQ8J839</accession>